<reference evidence="3" key="1">
    <citation type="submission" date="2020-01" db="EMBL/GenBank/DDBJ databases">
        <title>Sphingomonas sp. strain CSW-10.</title>
        <authorList>
            <person name="Chen W.-M."/>
        </authorList>
    </citation>
    <scope>NUCLEOTIDE SEQUENCE [LARGE SCALE GENOMIC DNA]</scope>
    <source>
        <strain evidence="3">CCP-1</strain>
    </source>
</reference>
<dbReference type="EMBL" id="JAAATW010000003">
    <property type="protein sequence ID" value="NBE08990.1"/>
    <property type="molecule type" value="Genomic_DNA"/>
</dbReference>
<evidence type="ECO:0000313" key="2">
    <source>
        <dbReference type="EMBL" id="NBE08990.1"/>
    </source>
</evidence>
<keyword evidence="1" id="KW-1133">Transmembrane helix</keyword>
<keyword evidence="1" id="KW-0812">Transmembrane</keyword>
<evidence type="ECO:0008006" key="4">
    <source>
        <dbReference type="Google" id="ProtNLM"/>
    </source>
</evidence>
<feature type="transmembrane region" description="Helical" evidence="1">
    <location>
        <begin position="21"/>
        <end position="43"/>
    </location>
</feature>
<feature type="transmembrane region" description="Helical" evidence="1">
    <location>
        <begin position="49"/>
        <end position="72"/>
    </location>
</feature>
<keyword evidence="1" id="KW-0472">Membrane</keyword>
<sequence length="78" mass="8681">MRSGMTAPSEQDKALARQARTVAFVLAGTMILWMGASFLGGRLGWETRFAFLFDLAAIAAFIWALVVTFGIWRKRRGN</sequence>
<dbReference type="Proteomes" id="UP001517376">
    <property type="component" value="Unassembled WGS sequence"/>
</dbReference>
<evidence type="ECO:0000256" key="1">
    <source>
        <dbReference type="SAM" id="Phobius"/>
    </source>
</evidence>
<organism evidence="2 3">
    <name type="scientific">Paragemmobacter ruber</name>
    <dbReference type="NCBI Taxonomy" id="1985673"/>
    <lineage>
        <taxon>Bacteria</taxon>
        <taxon>Pseudomonadati</taxon>
        <taxon>Pseudomonadota</taxon>
        <taxon>Alphaproteobacteria</taxon>
        <taxon>Rhodobacterales</taxon>
        <taxon>Paracoccaceae</taxon>
        <taxon>Paragemmobacter</taxon>
    </lineage>
</organism>
<protein>
    <recommendedName>
        <fullName evidence="4">DUF5337 domain-containing protein</fullName>
    </recommendedName>
</protein>
<name>A0ABW9YB47_9RHOB</name>
<evidence type="ECO:0000313" key="3">
    <source>
        <dbReference type="Proteomes" id="UP001517376"/>
    </source>
</evidence>
<keyword evidence="3" id="KW-1185">Reference proteome</keyword>
<gene>
    <name evidence="2" type="ORF">GU920_15720</name>
</gene>
<proteinExistence type="predicted"/>
<dbReference type="Pfam" id="PF17272">
    <property type="entry name" value="DUF5337"/>
    <property type="match status" value="1"/>
</dbReference>
<comment type="caution">
    <text evidence="2">The sequence shown here is derived from an EMBL/GenBank/DDBJ whole genome shotgun (WGS) entry which is preliminary data.</text>
</comment>
<dbReference type="InterPro" id="IPR020308">
    <property type="entry name" value="Uncharacterised_Ynq1"/>
</dbReference>
<accession>A0ABW9YB47</accession>